<gene>
    <name evidence="1" type="ORF">JYZ213_LOCUS16133</name>
</gene>
<reference evidence="1" key="1">
    <citation type="submission" date="2021-02" db="EMBL/GenBank/DDBJ databases">
        <authorList>
            <person name="Nowell W R."/>
        </authorList>
    </citation>
    <scope>NUCLEOTIDE SEQUENCE</scope>
</reference>
<name>A0A814H088_9BILA</name>
<sequence>MRSIQPVKIKALIEEPINNHYQSCTAINYLCNSEEEVNINGLLMSLQKLSTTPNSRKLLKALTERHSPQPAFLTVRDFARDSEDESLAWEKLTNEPVVYAATICIPDWLYDCMMERPELCEKKVLQNPSFDDMEHVVHLRGK</sequence>
<comment type="caution">
    <text evidence="1">The sequence shown here is derived from an EMBL/GenBank/DDBJ whole genome shotgun (WGS) entry which is preliminary data.</text>
</comment>
<proteinExistence type="predicted"/>
<protein>
    <submittedName>
        <fullName evidence="1">Uncharacterized protein</fullName>
    </submittedName>
</protein>
<evidence type="ECO:0000313" key="2">
    <source>
        <dbReference type="Proteomes" id="UP000663845"/>
    </source>
</evidence>
<dbReference type="Proteomes" id="UP000663845">
    <property type="component" value="Unassembled WGS sequence"/>
</dbReference>
<accession>A0A814H088</accession>
<organism evidence="1 2">
    <name type="scientific">Adineta steineri</name>
    <dbReference type="NCBI Taxonomy" id="433720"/>
    <lineage>
        <taxon>Eukaryota</taxon>
        <taxon>Metazoa</taxon>
        <taxon>Spiralia</taxon>
        <taxon>Gnathifera</taxon>
        <taxon>Rotifera</taxon>
        <taxon>Eurotatoria</taxon>
        <taxon>Bdelloidea</taxon>
        <taxon>Adinetida</taxon>
        <taxon>Adinetidae</taxon>
        <taxon>Adineta</taxon>
    </lineage>
</organism>
<dbReference type="AlphaFoldDB" id="A0A814H088"/>
<evidence type="ECO:0000313" key="1">
    <source>
        <dbReference type="EMBL" id="CAF1003565.1"/>
    </source>
</evidence>
<dbReference type="EMBL" id="CAJNOG010000143">
    <property type="protein sequence ID" value="CAF1003565.1"/>
    <property type="molecule type" value="Genomic_DNA"/>
</dbReference>